<dbReference type="PROSITE" id="PS01318">
    <property type="entry name" value="TSAA_1"/>
    <property type="match status" value="1"/>
</dbReference>
<dbReference type="InterPro" id="IPR036413">
    <property type="entry name" value="YaeB-like_sf"/>
</dbReference>
<dbReference type="PANTHER" id="PTHR12818:SF0">
    <property type="entry name" value="TRNA (ADENINE(37)-N6)-METHYLTRANSFERASE"/>
    <property type="match status" value="1"/>
</dbReference>
<protein>
    <submittedName>
        <fullName evidence="4">tRNA-Thr(GGU) m(6)t(6)A37 methyltransferase TsaA</fullName>
    </submittedName>
</protein>
<proteinExistence type="inferred from homology"/>
<dbReference type="Gene3D" id="2.40.30.70">
    <property type="entry name" value="YaeB-like"/>
    <property type="match status" value="1"/>
</dbReference>
<evidence type="ECO:0000256" key="2">
    <source>
        <dbReference type="ARBA" id="ARBA00033753"/>
    </source>
</evidence>
<dbReference type="PANTHER" id="PTHR12818">
    <property type="entry name" value="TRNA (ADENINE(37)-N6)-METHYLTRANSFERASE"/>
    <property type="match status" value="1"/>
</dbReference>
<evidence type="ECO:0000259" key="3">
    <source>
        <dbReference type="PROSITE" id="PS51668"/>
    </source>
</evidence>
<dbReference type="GO" id="GO:0089715">
    <property type="term" value="F:tRNA (L-threonylcarbamoyladenosine(37)-C2) methyltransferase activity"/>
    <property type="evidence" value="ECO:0007669"/>
    <property type="project" value="TreeGrafter"/>
</dbReference>
<dbReference type="GO" id="GO:0032259">
    <property type="term" value="P:methylation"/>
    <property type="evidence" value="ECO:0007669"/>
    <property type="project" value="UniProtKB-KW"/>
</dbReference>
<keyword evidence="4" id="KW-0489">Methyltransferase</keyword>
<keyword evidence="1" id="KW-0949">S-adenosyl-L-methionine</keyword>
<dbReference type="Pfam" id="PF18389">
    <property type="entry name" value="TrmO_C"/>
    <property type="match status" value="1"/>
</dbReference>
<dbReference type="AlphaFoldDB" id="A0A3N1P8X1"/>
<dbReference type="Proteomes" id="UP000268033">
    <property type="component" value="Unassembled WGS sequence"/>
</dbReference>
<name>A0A3N1P8X1_9GAMM</name>
<reference evidence="4 5" key="1">
    <citation type="submission" date="2018-11" db="EMBL/GenBank/DDBJ databases">
        <title>Genomic Encyclopedia of Type Strains, Phase IV (KMG-IV): sequencing the most valuable type-strain genomes for metagenomic binning, comparative biology and taxonomic classification.</title>
        <authorList>
            <person name="Goeker M."/>
        </authorList>
    </citation>
    <scope>NUCLEOTIDE SEQUENCE [LARGE SCALE GENOMIC DNA]</scope>
    <source>
        <strain evidence="4 5">DSM 21945</strain>
    </source>
</reference>
<gene>
    <name evidence="4" type="ORF">EDC28_10346</name>
</gene>
<feature type="domain" description="TsaA-like" evidence="3">
    <location>
        <begin position="6"/>
        <end position="144"/>
    </location>
</feature>
<dbReference type="CDD" id="cd09281">
    <property type="entry name" value="UPF0066"/>
    <property type="match status" value="1"/>
</dbReference>
<dbReference type="STRING" id="584787.GCA_001247655_00381"/>
<dbReference type="RefSeq" id="WP_123420964.1">
    <property type="nucleotide sequence ID" value="NZ_JBLXEP010000004.1"/>
</dbReference>
<dbReference type="NCBIfam" id="TIGR00104">
    <property type="entry name" value="tRNA_TsaA"/>
    <property type="match status" value="1"/>
</dbReference>
<sequence length="234" mass="25315">MGAFSFTAIGHIESPYAEKFAVPRQPGLVKSARARLVLAPPYRGDALRGIEAFSHLWLSFVFHEHLGRDWQPLVRPPRLGGNAKTGVFASRSTFRPNPMGLSVVELLAVDAASGVLTLGGVDLVDGTPILDIKPYLPYADALPEARGGYAPEPPAALNVAWLPEAQAALNALGKGELEGFISEVLAQDPRPAYKKQQVDERQYGVTLAGLNVRFRVHPQGVEVEEITRFTKPSA</sequence>
<dbReference type="InterPro" id="IPR036414">
    <property type="entry name" value="YaeB_N_sf"/>
</dbReference>
<evidence type="ECO:0000313" key="5">
    <source>
        <dbReference type="Proteomes" id="UP000268033"/>
    </source>
</evidence>
<dbReference type="Gene3D" id="3.30.2310.10">
    <property type="entry name" value="YaeB-like"/>
    <property type="match status" value="1"/>
</dbReference>
<accession>A0A3N1P8X1</accession>
<evidence type="ECO:0000313" key="4">
    <source>
        <dbReference type="EMBL" id="ROQ28454.1"/>
    </source>
</evidence>
<organism evidence="4 5">
    <name type="scientific">Gallaecimonas pentaromativorans</name>
    <dbReference type="NCBI Taxonomy" id="584787"/>
    <lineage>
        <taxon>Bacteria</taxon>
        <taxon>Pseudomonadati</taxon>
        <taxon>Pseudomonadota</taxon>
        <taxon>Gammaproteobacteria</taxon>
        <taxon>Enterobacterales</taxon>
        <taxon>Gallaecimonadaceae</taxon>
        <taxon>Gallaecimonas</taxon>
    </lineage>
</organism>
<dbReference type="EMBL" id="RJUL01000003">
    <property type="protein sequence ID" value="ROQ28454.1"/>
    <property type="molecule type" value="Genomic_DNA"/>
</dbReference>
<comment type="caution">
    <text evidence="4">The sequence shown here is derived from an EMBL/GenBank/DDBJ whole genome shotgun (WGS) entry which is preliminary data.</text>
</comment>
<dbReference type="InterPro" id="IPR040372">
    <property type="entry name" value="YaeB-like"/>
</dbReference>
<keyword evidence="5" id="KW-1185">Reference proteome</keyword>
<keyword evidence="4" id="KW-0808">Transferase</keyword>
<dbReference type="InterPro" id="IPR023368">
    <property type="entry name" value="UPF0066_cons_site"/>
</dbReference>
<dbReference type="Pfam" id="PF01980">
    <property type="entry name" value="TrmO_N"/>
    <property type="match status" value="1"/>
</dbReference>
<evidence type="ECO:0000256" key="1">
    <source>
        <dbReference type="ARBA" id="ARBA00022691"/>
    </source>
</evidence>
<dbReference type="InterPro" id="IPR023370">
    <property type="entry name" value="TrmO-like_N"/>
</dbReference>
<dbReference type="SUPFAM" id="SSF118196">
    <property type="entry name" value="YaeB-like"/>
    <property type="match status" value="1"/>
</dbReference>
<dbReference type="PROSITE" id="PS51668">
    <property type="entry name" value="TSAA_2"/>
    <property type="match status" value="1"/>
</dbReference>
<comment type="similarity">
    <text evidence="2">Belongs to the tRNA methyltransferase O family.</text>
</comment>
<dbReference type="InterPro" id="IPR041369">
    <property type="entry name" value="TrmO_C"/>
</dbReference>